<dbReference type="STRING" id="278944.A0A4Z1HFB9"/>
<evidence type="ECO:0000313" key="2">
    <source>
        <dbReference type="Proteomes" id="UP000297452"/>
    </source>
</evidence>
<proteinExistence type="predicted"/>
<dbReference type="OrthoDB" id="6513042at2759"/>
<name>A0A4Z1HFB9_9HELO</name>
<accession>A0A4Z1HFB9</accession>
<comment type="caution">
    <text evidence="1">The sequence shown here is derived from an EMBL/GenBank/DDBJ whole genome shotgun (WGS) entry which is preliminary data.</text>
</comment>
<dbReference type="Proteomes" id="UP000297452">
    <property type="component" value="Unassembled WGS sequence"/>
</dbReference>
<dbReference type="AlphaFoldDB" id="A0A4Z1HFB9"/>
<reference evidence="1 2" key="1">
    <citation type="submission" date="2017-12" db="EMBL/GenBank/DDBJ databases">
        <title>Comparative genomics of Botrytis spp.</title>
        <authorList>
            <person name="Valero-Jimenez C.A."/>
            <person name="Tapia P."/>
            <person name="Veloso J."/>
            <person name="Silva-Moreno E."/>
            <person name="Staats M."/>
            <person name="Valdes J.H."/>
            <person name="Van Kan J.A.L."/>
        </authorList>
    </citation>
    <scope>NUCLEOTIDE SEQUENCE [LARGE SCALE GENOMIC DNA]</scope>
    <source>
        <strain evidence="1 2">MUCL2120</strain>
    </source>
</reference>
<protein>
    <submittedName>
        <fullName evidence="1">Uncharacterized protein</fullName>
    </submittedName>
</protein>
<evidence type="ECO:0000313" key="1">
    <source>
        <dbReference type="EMBL" id="TGO47634.1"/>
    </source>
</evidence>
<organism evidence="1 2">
    <name type="scientific">Botryotinia narcissicola</name>
    <dbReference type="NCBI Taxonomy" id="278944"/>
    <lineage>
        <taxon>Eukaryota</taxon>
        <taxon>Fungi</taxon>
        <taxon>Dikarya</taxon>
        <taxon>Ascomycota</taxon>
        <taxon>Pezizomycotina</taxon>
        <taxon>Leotiomycetes</taxon>
        <taxon>Helotiales</taxon>
        <taxon>Sclerotiniaceae</taxon>
        <taxon>Botryotinia</taxon>
    </lineage>
</organism>
<dbReference type="EMBL" id="PQXJ01000514">
    <property type="protein sequence ID" value="TGO47634.1"/>
    <property type="molecule type" value="Genomic_DNA"/>
</dbReference>
<gene>
    <name evidence="1" type="ORF">BOTNAR_0514g00080</name>
</gene>
<keyword evidence="2" id="KW-1185">Reference proteome</keyword>
<sequence length="233" mass="27130">MAPGPHIKISHRPDDRLEFVKEYVPIDAMDEEDEITNIKYYESKKVCGRLYRAIDERKVFEDIQKLNVQANDSPEVMQHMWEFVKSRSQGIQWQHLREIALEIQEIYENNMLDIMHEYSEHPTRPISEREVFVGNILGKVGSVSKKQRELCTSMKEKYDEIAAFIVNCIIKVNDEYSDEALERSIACFAVSLDDRKRKGARDEPLKSFRYLAAGVCLSEMERVPGLLPNSWQG</sequence>